<evidence type="ECO:0000313" key="3">
    <source>
        <dbReference type="EMBL" id="QHT34856.1"/>
    </source>
</evidence>
<name>A0A6C0F046_9ZZZZ</name>
<dbReference type="EMBL" id="MN739010">
    <property type="protein sequence ID" value="QHT34856.1"/>
    <property type="molecule type" value="Genomic_DNA"/>
</dbReference>
<accession>A0A6C0F046</accession>
<protein>
    <recommendedName>
        <fullName evidence="2">DUF5824 domain-containing protein</fullName>
    </recommendedName>
</protein>
<organism evidence="3">
    <name type="scientific">viral metagenome</name>
    <dbReference type="NCBI Taxonomy" id="1070528"/>
    <lineage>
        <taxon>unclassified sequences</taxon>
        <taxon>metagenomes</taxon>
        <taxon>organismal metagenomes</taxon>
    </lineage>
</organism>
<feature type="region of interest" description="Disordered" evidence="1">
    <location>
        <begin position="9"/>
        <end position="30"/>
    </location>
</feature>
<sequence length="154" mass="17927">MYWPERYHRGLTAKQNKQRKSTATRRRSMSWKNPKAYKPFLTDKGVKTRTSKYVKEWRRKFPKARSLKAYSQATGVPLGLVKQSYNRGMAAWRTGHRPGATAQQWGYARAASMLTCGKTHYTTDSDLVRQAKQTSKARSWFNKTCKTSHVKYNK</sequence>
<evidence type="ECO:0000256" key="1">
    <source>
        <dbReference type="SAM" id="MobiDB-lite"/>
    </source>
</evidence>
<feature type="domain" description="DUF5824" evidence="2">
    <location>
        <begin position="4"/>
        <end position="125"/>
    </location>
</feature>
<dbReference type="InterPro" id="IPR043862">
    <property type="entry name" value="DUF5824"/>
</dbReference>
<feature type="compositionally biased region" description="Basic residues" evidence="1">
    <location>
        <begin position="16"/>
        <end position="29"/>
    </location>
</feature>
<dbReference type="AlphaFoldDB" id="A0A6C0F046"/>
<proteinExistence type="predicted"/>
<dbReference type="Pfam" id="PF19141">
    <property type="entry name" value="DUF5824"/>
    <property type="match status" value="1"/>
</dbReference>
<evidence type="ECO:0000259" key="2">
    <source>
        <dbReference type="Pfam" id="PF19141"/>
    </source>
</evidence>
<reference evidence="3" key="1">
    <citation type="journal article" date="2020" name="Nature">
        <title>Giant virus diversity and host interactions through global metagenomics.</title>
        <authorList>
            <person name="Schulz F."/>
            <person name="Roux S."/>
            <person name="Paez-Espino D."/>
            <person name="Jungbluth S."/>
            <person name="Walsh D.A."/>
            <person name="Denef V.J."/>
            <person name="McMahon K.D."/>
            <person name="Konstantinidis K.T."/>
            <person name="Eloe-Fadrosh E.A."/>
            <person name="Kyrpides N.C."/>
            <person name="Woyke T."/>
        </authorList>
    </citation>
    <scope>NUCLEOTIDE SEQUENCE</scope>
    <source>
        <strain evidence="3">GVMAG-M-3300009164-40</strain>
    </source>
</reference>